<keyword evidence="2" id="KW-1185">Reference proteome</keyword>
<dbReference type="EMBL" id="JARBHB010000008">
    <property type="protein sequence ID" value="KAJ8877062.1"/>
    <property type="molecule type" value="Genomic_DNA"/>
</dbReference>
<proteinExistence type="predicted"/>
<reference evidence="1 2" key="1">
    <citation type="submission" date="2023-02" db="EMBL/GenBank/DDBJ databases">
        <title>LHISI_Scaffold_Assembly.</title>
        <authorList>
            <person name="Stuart O.P."/>
            <person name="Cleave R."/>
            <person name="Magrath M.J.L."/>
            <person name="Mikheyev A.S."/>
        </authorList>
    </citation>
    <scope>NUCLEOTIDE SEQUENCE [LARGE SCALE GENOMIC DNA]</scope>
    <source>
        <strain evidence="1">Daus_M_001</strain>
        <tissue evidence="1">Leg muscle</tissue>
    </source>
</reference>
<dbReference type="Proteomes" id="UP001159363">
    <property type="component" value="Chromosome 7"/>
</dbReference>
<accession>A0ABQ9GYH7</accession>
<name>A0ABQ9GYH7_9NEOP</name>
<comment type="caution">
    <text evidence="1">The sequence shown here is derived from an EMBL/GenBank/DDBJ whole genome shotgun (WGS) entry which is preliminary data.</text>
</comment>
<organism evidence="1 2">
    <name type="scientific">Dryococelus australis</name>
    <dbReference type="NCBI Taxonomy" id="614101"/>
    <lineage>
        <taxon>Eukaryota</taxon>
        <taxon>Metazoa</taxon>
        <taxon>Ecdysozoa</taxon>
        <taxon>Arthropoda</taxon>
        <taxon>Hexapoda</taxon>
        <taxon>Insecta</taxon>
        <taxon>Pterygota</taxon>
        <taxon>Neoptera</taxon>
        <taxon>Polyneoptera</taxon>
        <taxon>Phasmatodea</taxon>
        <taxon>Verophasmatodea</taxon>
        <taxon>Anareolatae</taxon>
        <taxon>Phasmatidae</taxon>
        <taxon>Eurycanthinae</taxon>
        <taxon>Dryococelus</taxon>
    </lineage>
</organism>
<sequence>MCPVRICVVVNKRKLGPRVPMGLSASKYVYSMWELLSGEQYTLLLVDIPRSPLSAGLDVSVDNPISKRPHYVIFVETTEFVFVDAALAALLCGICVVQGELATYFMFARARHSGGGRRVLSFCAGFMRLSPFPRLHARTIRSVFAYPPGGFLSTRRLISGDRSPLEIEGIKLNILTTSWGELVEKSSSDPRGSLGISHPVRWHCGGTLIPTKPWLIVAVVVGAKRVPEEIAYPVKKKNTTRHCCRQTVPVSVSLRRSALRSDRMFSSVVCSSLVFMWTSTSPTLRVAAPPTPPRPGACQVSCGTALAERLTCSPPAKANRVHSTAWSLPYFRNWESCRTMPLVSPVSPVLAFWRCSILTSSTLKTSIPECLLTHASSPQSRRSVPLLTAHKLSDALSQVAAVVLRRFGIAQLSLKAGSTIHHLRWRLSPTDHGIVVKQEVYRSSQPNASQPIAMQRIALLWNQLKVTRDAKLTAPNHFSLRGAHGQRGASCDKFIGVCGGVLYDRPLASSNVTNLTSSSRLLFTRRKHRAAHATLVSSGGLVARWLVGSLYVVAAARVPSVQGNVVTGRLPLQVADAQSSHAPAYKAPRTLPAVKSKFLRWPEKPHLLPTWSLFELSISIVLNVFSLTHPVHSPANQSHSSLHTISPTHSRRSLQSSLAAPESPNCRLGGMLTTYWVNYSETSVRRCTKLCSRLSDSKITRHALRVNGDGALTVRSNVALILLSLPCFSASQTTLSAVFLHLCFDGVRYCSNRYRNVPQCRLGRYVGKAQPGGSALRADCAPRYPGSQPHRCFRRNCCCSLQTDPTSIQFMSRQSQCSTVLQAPSRTVGFTRRFHTLSSIQATNTSLAVVPQSLVVVHTSLRSRSLARRPPSKTAGRWVAALYIGLRPPTRIFPNSRDASRRAEALASLTRTFLRRR</sequence>
<evidence type="ECO:0000313" key="2">
    <source>
        <dbReference type="Proteomes" id="UP001159363"/>
    </source>
</evidence>
<evidence type="ECO:0000313" key="1">
    <source>
        <dbReference type="EMBL" id="KAJ8877062.1"/>
    </source>
</evidence>
<protein>
    <submittedName>
        <fullName evidence="1">Uncharacterized protein</fullName>
    </submittedName>
</protein>
<gene>
    <name evidence="1" type="ORF">PR048_021514</name>
</gene>